<reference evidence="2 5" key="2">
    <citation type="submission" date="2018-03" db="EMBL/GenBank/DDBJ databases">
        <title>Genomic framework for the identification of Micromonospora saelicesensis and Micromonospora noduli.</title>
        <authorList>
            <person name="Riesco R."/>
            <person name="Trujillo M.E."/>
        </authorList>
    </citation>
    <scope>NUCLEOTIDE SEQUENCE [LARGE SCALE GENOMIC DNA]</scope>
    <source>
        <strain evidence="2 5">GAR05</strain>
    </source>
</reference>
<evidence type="ECO:0000256" key="1">
    <source>
        <dbReference type="SAM" id="SignalP"/>
    </source>
</evidence>
<evidence type="ECO:0000313" key="4">
    <source>
        <dbReference type="Proteomes" id="UP000198864"/>
    </source>
</evidence>
<dbReference type="Proteomes" id="UP000198864">
    <property type="component" value="Unassembled WGS sequence"/>
</dbReference>
<feature type="signal peptide" evidence="1">
    <location>
        <begin position="1"/>
        <end position="28"/>
    </location>
</feature>
<reference evidence="3 4" key="1">
    <citation type="submission" date="2016-06" db="EMBL/GenBank/DDBJ databases">
        <authorList>
            <person name="Kjaerup R.B."/>
            <person name="Dalgaard T.S."/>
            <person name="Juul-Madsen H.R."/>
        </authorList>
    </citation>
    <scope>NUCLEOTIDE SEQUENCE [LARGE SCALE GENOMIC DNA]</scope>
    <source>
        <strain evidence="3 4">DSM 44871</strain>
    </source>
</reference>
<protein>
    <submittedName>
        <fullName evidence="3">Uncharacterized protein</fullName>
    </submittedName>
</protein>
<name>A0A1C5A667_9ACTN</name>
<dbReference type="Proteomes" id="UP000249334">
    <property type="component" value="Unassembled WGS sequence"/>
</dbReference>
<dbReference type="RefSeq" id="WP_091407924.1">
    <property type="nucleotide sequence ID" value="NZ_FMCR01000008.1"/>
</dbReference>
<gene>
    <name evidence="3" type="ORF">GA0070561_6344</name>
    <name evidence="2" type="ORF">GAR05_04586</name>
</gene>
<keyword evidence="1" id="KW-0732">Signal</keyword>
<sequence length="103" mass="10831">MRKTIMQVVVAMLVAAGGLTATAAPAQAGGWITMSFYYPSELPQCEADGQAKVAAGYTTYWCAPGFSGSRPVAAERIAGSATTQAVACDRCGTRGFWLRLYIS</sequence>
<keyword evidence="5" id="KW-1185">Reference proteome</keyword>
<organism evidence="3 4">
    <name type="scientific">Micromonospora saelicesensis</name>
    <dbReference type="NCBI Taxonomy" id="285676"/>
    <lineage>
        <taxon>Bacteria</taxon>
        <taxon>Bacillati</taxon>
        <taxon>Actinomycetota</taxon>
        <taxon>Actinomycetes</taxon>
        <taxon>Micromonosporales</taxon>
        <taxon>Micromonosporaceae</taxon>
        <taxon>Micromonospora</taxon>
    </lineage>
</organism>
<evidence type="ECO:0000313" key="2">
    <source>
        <dbReference type="EMBL" id="RAN95050.1"/>
    </source>
</evidence>
<dbReference type="AlphaFoldDB" id="A0A1C5A667"/>
<evidence type="ECO:0000313" key="5">
    <source>
        <dbReference type="Proteomes" id="UP000249334"/>
    </source>
</evidence>
<accession>A0A1C5A667</accession>
<feature type="chain" id="PRO_5008710969" evidence="1">
    <location>
        <begin position="29"/>
        <end position="103"/>
    </location>
</feature>
<evidence type="ECO:0000313" key="3">
    <source>
        <dbReference type="EMBL" id="SCF40571.1"/>
    </source>
</evidence>
<dbReference type="EMBL" id="PXXW01000037">
    <property type="protein sequence ID" value="RAN95050.1"/>
    <property type="molecule type" value="Genomic_DNA"/>
</dbReference>
<dbReference type="EMBL" id="FMCR01000008">
    <property type="protein sequence ID" value="SCF40571.1"/>
    <property type="molecule type" value="Genomic_DNA"/>
</dbReference>
<proteinExistence type="predicted"/>